<feature type="compositionally biased region" description="Acidic residues" evidence="1">
    <location>
        <begin position="208"/>
        <end position="301"/>
    </location>
</feature>
<dbReference type="KEGG" id="vg:26048930"/>
<name>A0A0N7G7J6_9VIRU</name>
<reference evidence="2 3" key="1">
    <citation type="journal article" date="2015" name="Genome Announc.">
        <title>The 474-Kilobase-Pair Complete Genome Sequence of CeV-01B, a Virus Infecting Haptolina (Chrysochromulina) ericina (Prymnesiophyceae).</title>
        <authorList>
            <person name="Gallot-Lavallee L."/>
            <person name="Pagarete A."/>
            <person name="Legendre M."/>
            <person name="Santini S."/>
            <person name="Sandaa R.A."/>
            <person name="Himmelbauer H."/>
            <person name="Ogata H."/>
            <person name="Bratbak G."/>
            <person name="Claverie J.M."/>
        </authorList>
    </citation>
    <scope>NUCLEOTIDE SEQUENCE [LARGE SCALE GENOMIC DNA]</scope>
    <source>
        <strain evidence="2">CeV-01B</strain>
    </source>
</reference>
<evidence type="ECO:0000313" key="3">
    <source>
        <dbReference type="Proteomes" id="UP000203826"/>
    </source>
</evidence>
<evidence type="ECO:0000256" key="1">
    <source>
        <dbReference type="SAM" id="MobiDB-lite"/>
    </source>
</evidence>
<evidence type="ECO:0000313" key="2">
    <source>
        <dbReference type="EMBL" id="ALH22969.1"/>
    </source>
</evidence>
<proteinExistence type="predicted"/>
<dbReference type="EMBL" id="KT820662">
    <property type="protein sequence ID" value="ALH22969.1"/>
    <property type="molecule type" value="Genomic_DNA"/>
</dbReference>
<accession>A0A0N7G7J6</accession>
<keyword evidence="3" id="KW-1185">Reference proteome</keyword>
<protein>
    <submittedName>
        <fullName evidence="2">Uncharacterized protein</fullName>
    </submittedName>
</protein>
<gene>
    <name evidence="2" type="ORF">ceV_063</name>
</gene>
<feature type="compositionally biased region" description="Basic and acidic residues" evidence="1">
    <location>
        <begin position="196"/>
        <end position="207"/>
    </location>
</feature>
<organism evidence="2 3">
    <name type="scientific">Chrysochromulina ericina virus CeV-01B</name>
    <dbReference type="NCBI Taxonomy" id="3070830"/>
    <lineage>
        <taxon>Viruses</taxon>
        <taxon>Varidnaviria</taxon>
        <taxon>Bamfordvirae</taxon>
        <taxon>Nucleocytoviricota</taxon>
        <taxon>Megaviricetes</taxon>
        <taxon>Imitervirales</taxon>
        <taxon>Mesomimiviridae</taxon>
        <taxon>Tethysvirus</taxon>
        <taxon>Tethysvirus raunefjordenense</taxon>
    </lineage>
</organism>
<feature type="region of interest" description="Disordered" evidence="1">
    <location>
        <begin position="166"/>
        <end position="307"/>
    </location>
</feature>
<sequence length="346" mass="40982">MLSIRISRFVLLSFSSIYKLLYYFLNDIKTNNTIYIIMANTITKYDNLIKVLKSQVINEVNNTLSNQFNPILEEINRDISTFNLLEQLDYLVKEMPCFKNLQSKYNDLLIDYNKLKNNTSSSNDNKNYTDISLIINDIVKKPCNENNNDTISNNLNVKVYKKDNKYESSSVEDEIISDEETSSESSNYESDINKQPAEKIEETKEETKEESEEESEDESEEESEENEEEEEREEDKEEEEREEDKEEEEREEEVGEEKEEEVEEEREEDEEEEEREEDKEEEGEEEREEEKEEEEEEEVELIEIQGKEYFTNNEVGGEIYSCVDDDIGEKVGYFDDNGIAHFNKKK</sequence>
<dbReference type="Proteomes" id="UP000203826">
    <property type="component" value="Segment"/>
</dbReference>
<feature type="compositionally biased region" description="Acidic residues" evidence="1">
    <location>
        <begin position="170"/>
        <end position="182"/>
    </location>
</feature>